<dbReference type="InterPro" id="IPR000843">
    <property type="entry name" value="HTH_LacI"/>
</dbReference>
<name>A0A949K3F9_9FIRM</name>
<proteinExistence type="predicted"/>
<comment type="caution">
    <text evidence="5">The sequence shown here is derived from an EMBL/GenBank/DDBJ whole genome shotgun (WGS) entry which is preliminary data.</text>
</comment>
<dbReference type="PANTHER" id="PTHR30146">
    <property type="entry name" value="LACI-RELATED TRANSCRIPTIONAL REPRESSOR"/>
    <property type="match status" value="1"/>
</dbReference>
<dbReference type="SUPFAM" id="SSF47413">
    <property type="entry name" value="lambda repressor-like DNA-binding domains"/>
    <property type="match status" value="1"/>
</dbReference>
<dbReference type="GO" id="GO:0000976">
    <property type="term" value="F:transcription cis-regulatory region binding"/>
    <property type="evidence" value="ECO:0007669"/>
    <property type="project" value="TreeGrafter"/>
</dbReference>
<keyword evidence="2" id="KW-0238">DNA-binding</keyword>
<dbReference type="PROSITE" id="PS50932">
    <property type="entry name" value="HTH_LACI_2"/>
    <property type="match status" value="1"/>
</dbReference>
<keyword evidence="6" id="KW-1185">Reference proteome</keyword>
<dbReference type="GO" id="GO:0003700">
    <property type="term" value="F:DNA-binding transcription factor activity"/>
    <property type="evidence" value="ECO:0007669"/>
    <property type="project" value="TreeGrafter"/>
</dbReference>
<dbReference type="InterPro" id="IPR010982">
    <property type="entry name" value="Lambda_DNA-bd_dom_sf"/>
</dbReference>
<feature type="domain" description="HTH lacI-type" evidence="4">
    <location>
        <begin position="2"/>
        <end position="59"/>
    </location>
</feature>
<dbReference type="SUPFAM" id="SSF53822">
    <property type="entry name" value="Periplasmic binding protein-like I"/>
    <property type="match status" value="1"/>
</dbReference>
<evidence type="ECO:0000256" key="1">
    <source>
        <dbReference type="ARBA" id="ARBA00023015"/>
    </source>
</evidence>
<organism evidence="5 6">
    <name type="scientific">Diplocloster agilis</name>
    <dbReference type="NCBI Taxonomy" id="2850323"/>
    <lineage>
        <taxon>Bacteria</taxon>
        <taxon>Bacillati</taxon>
        <taxon>Bacillota</taxon>
        <taxon>Clostridia</taxon>
        <taxon>Lachnospirales</taxon>
        <taxon>Lachnospiraceae</taxon>
        <taxon>Diplocloster</taxon>
    </lineage>
</organism>
<evidence type="ECO:0000256" key="2">
    <source>
        <dbReference type="ARBA" id="ARBA00023125"/>
    </source>
</evidence>
<dbReference type="Pfam" id="PF00532">
    <property type="entry name" value="Peripla_BP_1"/>
    <property type="match status" value="1"/>
</dbReference>
<dbReference type="Proteomes" id="UP000712157">
    <property type="component" value="Unassembled WGS sequence"/>
</dbReference>
<evidence type="ECO:0000313" key="6">
    <source>
        <dbReference type="Proteomes" id="UP000712157"/>
    </source>
</evidence>
<dbReference type="InterPro" id="IPR028082">
    <property type="entry name" value="Peripla_BP_I"/>
</dbReference>
<reference evidence="5" key="1">
    <citation type="submission" date="2021-06" db="EMBL/GenBank/DDBJ databases">
        <title>Description of novel taxa of the family Lachnospiraceae.</title>
        <authorList>
            <person name="Chaplin A.V."/>
            <person name="Sokolova S.R."/>
            <person name="Pikina A.P."/>
            <person name="Korzhanova M."/>
            <person name="Belova V."/>
            <person name="Korostin D."/>
            <person name="Efimov B.A."/>
        </authorList>
    </citation>
    <scope>NUCLEOTIDE SEQUENCE</scope>
    <source>
        <strain evidence="5">ASD5720</strain>
    </source>
</reference>
<dbReference type="Gene3D" id="3.40.50.2300">
    <property type="match status" value="2"/>
</dbReference>
<keyword evidence="1" id="KW-0805">Transcription regulation</keyword>
<dbReference type="EMBL" id="JAHQCW010000058">
    <property type="protein sequence ID" value="MBU9739406.1"/>
    <property type="molecule type" value="Genomic_DNA"/>
</dbReference>
<dbReference type="InterPro" id="IPR001761">
    <property type="entry name" value="Peripla_BP/Lac1_sug-bd_dom"/>
</dbReference>
<dbReference type="CDD" id="cd06267">
    <property type="entry name" value="PBP1_LacI_sugar_binding-like"/>
    <property type="match status" value="1"/>
</dbReference>
<evidence type="ECO:0000256" key="3">
    <source>
        <dbReference type="ARBA" id="ARBA00023163"/>
    </source>
</evidence>
<sequence length="318" mass="36657">MVSMKDIARELNLSRCTVSNILNNKLDQYSYRKETIELVRNKAEEMGYVVNNLAQSLKTGTAHMIALVIPDISSTFYIEIIRKIERLAYDSNYGLIVCVTEEQVDKERRILEMLKSRRVDGVIIACVSYTDTEIDESAYKVVAFDRIVKNAQFPTVTVDDRKVCYDLTNRILEKGYVSPLFVGTSEQDYTVQCRLEGFQKALKDHGLVFKQDQVFYDWYNEMDAYEWISRIRRDGRIPFDSIVSTTNEILFGVMKAMGDEFRDIGYGGFYSFNGSSFMGEKIINVIPPPDMAELSFRMLLNRIQGKTVENKVLEARIM</sequence>
<evidence type="ECO:0000259" key="4">
    <source>
        <dbReference type="PROSITE" id="PS50932"/>
    </source>
</evidence>
<accession>A0A949K3F9</accession>
<dbReference type="Gene3D" id="1.10.260.40">
    <property type="entry name" value="lambda repressor-like DNA-binding domains"/>
    <property type="match status" value="1"/>
</dbReference>
<dbReference type="PANTHER" id="PTHR30146:SF109">
    <property type="entry name" value="HTH-TYPE TRANSCRIPTIONAL REGULATOR GALS"/>
    <property type="match status" value="1"/>
</dbReference>
<dbReference type="RefSeq" id="WP_158344153.1">
    <property type="nucleotide sequence ID" value="NZ_JAHQCW010000058.1"/>
</dbReference>
<dbReference type="AlphaFoldDB" id="A0A949K3F9"/>
<gene>
    <name evidence="5" type="ORF">KTH89_22995</name>
</gene>
<keyword evidence="3" id="KW-0804">Transcription</keyword>
<dbReference type="SMART" id="SM00354">
    <property type="entry name" value="HTH_LACI"/>
    <property type="match status" value="1"/>
</dbReference>
<protein>
    <submittedName>
        <fullName evidence="5">LacI family transcriptional regulator</fullName>
    </submittedName>
</protein>
<dbReference type="CDD" id="cd01392">
    <property type="entry name" value="HTH_LacI"/>
    <property type="match status" value="1"/>
</dbReference>
<evidence type="ECO:0000313" key="5">
    <source>
        <dbReference type="EMBL" id="MBU9739406.1"/>
    </source>
</evidence>